<dbReference type="PANTHER" id="PTHR32116">
    <property type="entry name" value="GALACTURONOSYLTRANSFERASE 4-RELATED"/>
    <property type="match status" value="1"/>
</dbReference>
<evidence type="ECO:0000256" key="1">
    <source>
        <dbReference type="SAM" id="MobiDB-lite"/>
    </source>
</evidence>
<dbReference type="InterPro" id="IPR029993">
    <property type="entry name" value="GAUT"/>
</dbReference>
<keyword evidence="3" id="KW-1185">Reference proteome</keyword>
<feature type="compositionally biased region" description="Polar residues" evidence="1">
    <location>
        <begin position="97"/>
        <end position="116"/>
    </location>
</feature>
<proteinExistence type="predicted"/>
<sequence>MKKKRCRRQRILILSLLSFSLFAPMVLLSQKLKTLNSIGQDEFNEELASVKYRTDDFRLNAIEQKASPELKGRKIIVLNEKDLSSIVSHSSDENHDSNQSSDAQHASKLSGTNASEINDKGEDRLQIQQKKLPRRPRKQEQFNREAGRHQQSRIQSHRGKSKRFEQAVHKASKDSDLPRSASHIMRSMEVWLEKMNHALADCFEMAKILRVMANETEELIQAEKNQESYLVQVAGRTTPKGLHCLSMRLTDEYFFTST</sequence>
<comment type="caution">
    <text evidence="2">The sequence shown here is derived from an EMBL/GenBank/DDBJ whole genome shotgun (WGS) entry which is preliminary data.</text>
</comment>
<reference evidence="2 3" key="1">
    <citation type="journal article" date="2024" name="G3 (Bethesda)">
        <title>Genome assembly of Hibiscus sabdariffa L. provides insights into metabolisms of medicinal natural products.</title>
        <authorList>
            <person name="Kim T."/>
        </authorList>
    </citation>
    <scope>NUCLEOTIDE SEQUENCE [LARGE SCALE GENOMIC DNA]</scope>
    <source>
        <strain evidence="2">TK-2024</strain>
        <tissue evidence="2">Old leaves</tissue>
    </source>
</reference>
<dbReference type="Pfam" id="PF25557">
    <property type="entry name" value="GAUT_1"/>
    <property type="match status" value="1"/>
</dbReference>
<feature type="compositionally biased region" description="Basic and acidic residues" evidence="1">
    <location>
        <begin position="162"/>
        <end position="177"/>
    </location>
</feature>
<name>A0ABR1ZMK0_9ROSI</name>
<organism evidence="2 3">
    <name type="scientific">Hibiscus sabdariffa</name>
    <name type="common">roselle</name>
    <dbReference type="NCBI Taxonomy" id="183260"/>
    <lineage>
        <taxon>Eukaryota</taxon>
        <taxon>Viridiplantae</taxon>
        <taxon>Streptophyta</taxon>
        <taxon>Embryophyta</taxon>
        <taxon>Tracheophyta</taxon>
        <taxon>Spermatophyta</taxon>
        <taxon>Magnoliopsida</taxon>
        <taxon>eudicotyledons</taxon>
        <taxon>Gunneridae</taxon>
        <taxon>Pentapetalae</taxon>
        <taxon>rosids</taxon>
        <taxon>malvids</taxon>
        <taxon>Malvales</taxon>
        <taxon>Malvaceae</taxon>
        <taxon>Malvoideae</taxon>
        <taxon>Hibiscus</taxon>
    </lineage>
</organism>
<dbReference type="Proteomes" id="UP001396334">
    <property type="component" value="Unassembled WGS sequence"/>
</dbReference>
<evidence type="ECO:0000313" key="3">
    <source>
        <dbReference type="Proteomes" id="UP001396334"/>
    </source>
</evidence>
<feature type="compositionally biased region" description="Basic and acidic residues" evidence="1">
    <location>
        <begin position="138"/>
        <end position="148"/>
    </location>
</feature>
<gene>
    <name evidence="2" type="ORF">V6N11_027575</name>
</gene>
<dbReference type="PANTHER" id="PTHR32116:SF0">
    <property type="entry name" value="GALACTURONOSYLTRANSFERASE 6-RELATED"/>
    <property type="match status" value="1"/>
</dbReference>
<feature type="region of interest" description="Disordered" evidence="1">
    <location>
        <begin position="88"/>
        <end position="178"/>
    </location>
</feature>
<protein>
    <submittedName>
        <fullName evidence="2">Uncharacterized protein</fullName>
    </submittedName>
</protein>
<accession>A0ABR1ZMK0</accession>
<dbReference type="EMBL" id="JBBPBN010000840">
    <property type="protein sequence ID" value="KAK8481869.1"/>
    <property type="molecule type" value="Genomic_DNA"/>
</dbReference>
<evidence type="ECO:0000313" key="2">
    <source>
        <dbReference type="EMBL" id="KAK8481869.1"/>
    </source>
</evidence>